<comment type="caution">
    <text evidence="4">The sequence shown here is derived from an EMBL/GenBank/DDBJ whole genome shotgun (WGS) entry which is preliminary data.</text>
</comment>
<dbReference type="InterPro" id="IPR020084">
    <property type="entry name" value="NUDIX_hydrolase_CS"/>
</dbReference>
<evidence type="ECO:0000256" key="2">
    <source>
        <dbReference type="ARBA" id="ARBA00022801"/>
    </source>
</evidence>
<comment type="cofactor">
    <cofactor evidence="1">
        <name>Mg(2+)</name>
        <dbReference type="ChEBI" id="CHEBI:18420"/>
    </cofactor>
</comment>
<dbReference type="SUPFAM" id="SSF55811">
    <property type="entry name" value="Nudix"/>
    <property type="match status" value="1"/>
</dbReference>
<accession>A0ABP6RYT5</accession>
<dbReference type="PANTHER" id="PTHR43046">
    <property type="entry name" value="GDP-MANNOSE MANNOSYL HYDROLASE"/>
    <property type="match status" value="1"/>
</dbReference>
<evidence type="ECO:0000313" key="5">
    <source>
        <dbReference type="Proteomes" id="UP001500483"/>
    </source>
</evidence>
<sequence>MSHIHVLLRCSAAVFFGDRVLLVRRREHDDLVLPGGTPRPGEDFHACVRRELREETDMLIDPGTCALIVETVRPFAERLVDVVFRSPGRPAGWPRFKEDGLRPELVPVAELPRLDLHPPIAAQLAELHAAREPGPPKYLRNEHRTPVRP</sequence>
<dbReference type="PROSITE" id="PS00893">
    <property type="entry name" value="NUDIX_BOX"/>
    <property type="match status" value="1"/>
</dbReference>
<organism evidence="4 5">
    <name type="scientific">Saccharopolyspora gregorii</name>
    <dbReference type="NCBI Taxonomy" id="33914"/>
    <lineage>
        <taxon>Bacteria</taxon>
        <taxon>Bacillati</taxon>
        <taxon>Actinomycetota</taxon>
        <taxon>Actinomycetes</taxon>
        <taxon>Pseudonocardiales</taxon>
        <taxon>Pseudonocardiaceae</taxon>
        <taxon>Saccharopolyspora</taxon>
    </lineage>
</organism>
<keyword evidence="5" id="KW-1185">Reference proteome</keyword>
<dbReference type="EMBL" id="BAAAYK010000038">
    <property type="protein sequence ID" value="GAA3363618.1"/>
    <property type="molecule type" value="Genomic_DNA"/>
</dbReference>
<dbReference type="InterPro" id="IPR015797">
    <property type="entry name" value="NUDIX_hydrolase-like_dom_sf"/>
</dbReference>
<name>A0ABP6RYT5_9PSEU</name>
<dbReference type="InterPro" id="IPR000086">
    <property type="entry name" value="NUDIX_hydrolase_dom"/>
</dbReference>
<evidence type="ECO:0000256" key="1">
    <source>
        <dbReference type="ARBA" id="ARBA00001946"/>
    </source>
</evidence>
<proteinExistence type="predicted"/>
<dbReference type="PROSITE" id="PS51462">
    <property type="entry name" value="NUDIX"/>
    <property type="match status" value="1"/>
</dbReference>
<dbReference type="Proteomes" id="UP001500483">
    <property type="component" value="Unassembled WGS sequence"/>
</dbReference>
<dbReference type="Pfam" id="PF00293">
    <property type="entry name" value="NUDIX"/>
    <property type="match status" value="1"/>
</dbReference>
<keyword evidence="2" id="KW-0378">Hydrolase</keyword>
<dbReference type="Gene3D" id="3.90.79.10">
    <property type="entry name" value="Nucleoside Triphosphate Pyrophosphohydrolase"/>
    <property type="match status" value="1"/>
</dbReference>
<protein>
    <recommendedName>
        <fullName evidence="3">Nudix hydrolase domain-containing protein</fullName>
    </recommendedName>
</protein>
<gene>
    <name evidence="4" type="ORF">GCM10020366_56240</name>
</gene>
<reference evidence="5" key="1">
    <citation type="journal article" date="2019" name="Int. J. Syst. Evol. Microbiol.">
        <title>The Global Catalogue of Microorganisms (GCM) 10K type strain sequencing project: providing services to taxonomists for standard genome sequencing and annotation.</title>
        <authorList>
            <consortium name="The Broad Institute Genomics Platform"/>
            <consortium name="The Broad Institute Genome Sequencing Center for Infectious Disease"/>
            <person name="Wu L."/>
            <person name="Ma J."/>
        </authorList>
    </citation>
    <scope>NUCLEOTIDE SEQUENCE [LARGE SCALE GENOMIC DNA]</scope>
    <source>
        <strain evidence="5">JCM 9687</strain>
    </source>
</reference>
<evidence type="ECO:0000313" key="4">
    <source>
        <dbReference type="EMBL" id="GAA3363618.1"/>
    </source>
</evidence>
<dbReference type="PANTHER" id="PTHR43046:SF14">
    <property type="entry name" value="MUTT_NUDIX FAMILY PROTEIN"/>
    <property type="match status" value="1"/>
</dbReference>
<feature type="domain" description="Nudix hydrolase" evidence="3">
    <location>
        <begin position="5"/>
        <end position="128"/>
    </location>
</feature>
<evidence type="ECO:0000259" key="3">
    <source>
        <dbReference type="PROSITE" id="PS51462"/>
    </source>
</evidence>
<dbReference type="RefSeq" id="WP_224978309.1">
    <property type="nucleotide sequence ID" value="NZ_BAAAYK010000038.1"/>
</dbReference>